<dbReference type="EMBL" id="BGZK01000207">
    <property type="protein sequence ID" value="GBP28480.1"/>
    <property type="molecule type" value="Genomic_DNA"/>
</dbReference>
<proteinExistence type="predicted"/>
<sequence length="212" mass="23853">MFFYKDATDYLAVEERILLRACSGQFHRIWEGGGGVRQIPIPENRDEVRHPSRLTPSSPKDRNEDCRSPFCLAELSRNLTMPRSTMTTSALDIESSRSTTCNLAHLVCMETSLSLRCSHTLSANKSTLSPLVAPATFKTHTACDRLFKFDGFDDMSMFINSADRFYLTEHAQITRKVDLCETICHVNGRRPEARAGGSATAKYHAGMWEILL</sequence>
<keyword evidence="3" id="KW-1185">Reference proteome</keyword>
<comment type="caution">
    <text evidence="2">The sequence shown here is derived from an EMBL/GenBank/DDBJ whole genome shotgun (WGS) entry which is preliminary data.</text>
</comment>
<dbReference type="AlphaFoldDB" id="A0A4C1UQI4"/>
<feature type="region of interest" description="Disordered" evidence="1">
    <location>
        <begin position="40"/>
        <end position="66"/>
    </location>
</feature>
<reference evidence="2 3" key="1">
    <citation type="journal article" date="2019" name="Commun. Biol.">
        <title>The bagworm genome reveals a unique fibroin gene that provides high tensile strength.</title>
        <authorList>
            <person name="Kono N."/>
            <person name="Nakamura H."/>
            <person name="Ohtoshi R."/>
            <person name="Tomita M."/>
            <person name="Numata K."/>
            <person name="Arakawa K."/>
        </authorList>
    </citation>
    <scope>NUCLEOTIDE SEQUENCE [LARGE SCALE GENOMIC DNA]</scope>
</reference>
<gene>
    <name evidence="2" type="ORF">EVAR_93427_1</name>
</gene>
<evidence type="ECO:0000256" key="1">
    <source>
        <dbReference type="SAM" id="MobiDB-lite"/>
    </source>
</evidence>
<protein>
    <submittedName>
        <fullName evidence="2">Uncharacterized protein</fullName>
    </submittedName>
</protein>
<evidence type="ECO:0000313" key="3">
    <source>
        <dbReference type="Proteomes" id="UP000299102"/>
    </source>
</evidence>
<dbReference type="Proteomes" id="UP000299102">
    <property type="component" value="Unassembled WGS sequence"/>
</dbReference>
<name>A0A4C1UQI4_EUMVA</name>
<accession>A0A4C1UQI4</accession>
<organism evidence="2 3">
    <name type="scientific">Eumeta variegata</name>
    <name type="common">Bagworm moth</name>
    <name type="synonym">Eumeta japonica</name>
    <dbReference type="NCBI Taxonomy" id="151549"/>
    <lineage>
        <taxon>Eukaryota</taxon>
        <taxon>Metazoa</taxon>
        <taxon>Ecdysozoa</taxon>
        <taxon>Arthropoda</taxon>
        <taxon>Hexapoda</taxon>
        <taxon>Insecta</taxon>
        <taxon>Pterygota</taxon>
        <taxon>Neoptera</taxon>
        <taxon>Endopterygota</taxon>
        <taxon>Lepidoptera</taxon>
        <taxon>Glossata</taxon>
        <taxon>Ditrysia</taxon>
        <taxon>Tineoidea</taxon>
        <taxon>Psychidae</taxon>
        <taxon>Oiketicinae</taxon>
        <taxon>Eumeta</taxon>
    </lineage>
</organism>
<evidence type="ECO:0000313" key="2">
    <source>
        <dbReference type="EMBL" id="GBP28480.1"/>
    </source>
</evidence>